<evidence type="ECO:0000256" key="1">
    <source>
        <dbReference type="SAM" id="MobiDB-lite"/>
    </source>
</evidence>
<feature type="compositionally biased region" description="Polar residues" evidence="1">
    <location>
        <begin position="1"/>
        <end position="11"/>
    </location>
</feature>
<evidence type="ECO:0000313" key="3">
    <source>
        <dbReference type="Proteomes" id="UP000310636"/>
    </source>
</evidence>
<comment type="caution">
    <text evidence="2">The sequence shown here is derived from an EMBL/GenBank/DDBJ whole genome shotgun (WGS) entry which is preliminary data.</text>
</comment>
<reference evidence="2 3" key="1">
    <citation type="submission" date="2019-04" db="EMBL/GenBank/DDBJ databases">
        <title>Cohnella sp. nov. isolated from preserved vegetables.</title>
        <authorList>
            <person name="Lin S.-Y."/>
            <person name="Hung M.-H."/>
            <person name="Young C.-C."/>
        </authorList>
    </citation>
    <scope>NUCLEOTIDE SEQUENCE [LARGE SCALE GENOMIC DNA]</scope>
    <source>
        <strain evidence="2 3">CC-MHH1044</strain>
    </source>
</reference>
<keyword evidence="2" id="KW-0223">Dioxygenase</keyword>
<dbReference type="InterPro" id="IPR008775">
    <property type="entry name" value="Phytyl_CoA_dOase-like"/>
</dbReference>
<proteinExistence type="predicted"/>
<dbReference type="SUPFAM" id="SSF51197">
    <property type="entry name" value="Clavaminate synthase-like"/>
    <property type="match status" value="1"/>
</dbReference>
<dbReference type="PANTHER" id="PTHR20883">
    <property type="entry name" value="PHYTANOYL-COA DIOXYGENASE DOMAIN CONTAINING 1"/>
    <property type="match status" value="1"/>
</dbReference>
<feature type="region of interest" description="Disordered" evidence="1">
    <location>
        <begin position="1"/>
        <end position="35"/>
    </location>
</feature>
<dbReference type="PANTHER" id="PTHR20883:SF48">
    <property type="entry name" value="ECTOINE DIOXYGENASE"/>
    <property type="match status" value="1"/>
</dbReference>
<dbReference type="OrthoDB" id="9814777at2"/>
<name>A0A4S4C3Q9_9BACL</name>
<gene>
    <name evidence="2" type="ORF">E6C55_07145</name>
</gene>
<dbReference type="Gene3D" id="2.60.120.620">
    <property type="entry name" value="q2cbj1_9rhob like domain"/>
    <property type="match status" value="1"/>
</dbReference>
<dbReference type="AlphaFoldDB" id="A0A4S4C3Q9"/>
<dbReference type="GO" id="GO:0005506">
    <property type="term" value="F:iron ion binding"/>
    <property type="evidence" value="ECO:0007669"/>
    <property type="project" value="UniProtKB-ARBA"/>
</dbReference>
<dbReference type="EMBL" id="SSOB01000007">
    <property type="protein sequence ID" value="THF82153.1"/>
    <property type="molecule type" value="Genomic_DNA"/>
</dbReference>
<protein>
    <submittedName>
        <fullName evidence="2">Phytanoyl-CoA dioxygenase family protein</fullName>
    </submittedName>
</protein>
<keyword evidence="3" id="KW-1185">Reference proteome</keyword>
<sequence length="372" mass="40909">MERPGSSSTSAIGLAPRPAASRASPSVRISFSSPRPVRPATTACLCLTLYITFGPAARNFAVSRVSIQIRPPRSIPSRPAAFYTDTNNERGGYPMTRTNTAASPEEINARLYKHTDIHPALPGAGSVGKEDYEHYRSQGFIAVSGILDAEEVRLSSEEIMSIIFAAEPQAKVQFTRPQNELRDNGERELAVRKVYEFVNGNERLREMAHHPRILAIVERILGGKAKLVQDMALLKPPTGGGEKPWHQDMAYGPLAYHNAVVGVWIALDEAGLDNGCMHVIPRSQMSGAVPHYAVRDWQLCDEAVPVERDVAVPLAPGGALFFHGLLFHGTPNNTSLKRRRALQFHYALDTSAKLTPQEYKRMFTNELTGAEC</sequence>
<feature type="compositionally biased region" description="Low complexity" evidence="1">
    <location>
        <begin position="15"/>
        <end position="28"/>
    </location>
</feature>
<organism evidence="2 3">
    <name type="scientific">Cohnella fermenti</name>
    <dbReference type="NCBI Taxonomy" id="2565925"/>
    <lineage>
        <taxon>Bacteria</taxon>
        <taxon>Bacillati</taxon>
        <taxon>Bacillota</taxon>
        <taxon>Bacilli</taxon>
        <taxon>Bacillales</taxon>
        <taxon>Paenibacillaceae</taxon>
        <taxon>Cohnella</taxon>
    </lineage>
</organism>
<dbReference type="GO" id="GO:0016706">
    <property type="term" value="F:2-oxoglutarate-dependent dioxygenase activity"/>
    <property type="evidence" value="ECO:0007669"/>
    <property type="project" value="UniProtKB-ARBA"/>
</dbReference>
<evidence type="ECO:0000313" key="2">
    <source>
        <dbReference type="EMBL" id="THF82153.1"/>
    </source>
</evidence>
<dbReference type="Proteomes" id="UP000310636">
    <property type="component" value="Unassembled WGS sequence"/>
</dbReference>
<keyword evidence="2" id="KW-0560">Oxidoreductase</keyword>
<feature type="region of interest" description="Disordered" evidence="1">
    <location>
        <begin position="78"/>
        <end position="99"/>
    </location>
</feature>
<accession>A0A4S4C3Q9</accession>
<dbReference type="Pfam" id="PF05721">
    <property type="entry name" value="PhyH"/>
    <property type="match status" value="1"/>
</dbReference>